<protein>
    <submittedName>
        <fullName evidence="1">Uncharacterized protein</fullName>
    </submittedName>
</protein>
<organism evidence="1 2">
    <name type="scientific">Cryptosporidium xiaoi</name>
    <dbReference type="NCBI Taxonomy" id="659607"/>
    <lineage>
        <taxon>Eukaryota</taxon>
        <taxon>Sar</taxon>
        <taxon>Alveolata</taxon>
        <taxon>Apicomplexa</taxon>
        <taxon>Conoidasida</taxon>
        <taxon>Coccidia</taxon>
        <taxon>Eucoccidiorida</taxon>
        <taxon>Eimeriorina</taxon>
        <taxon>Cryptosporidiidae</taxon>
        <taxon>Cryptosporidium</taxon>
    </lineage>
</organism>
<sequence>MKDLKIFSGNCSSIVGSYFGKNYIENHKFKNREIEINFSESKNDCVSNINSVAVFDYNFEDFRLDLETLDVQFADLCNSSSLFTSMVKNNFDYTFREEIKEDAYMKSIWGGNIEVFKQFDSNNKYLTKMSSFHLKNIFGEKNIKSLKIKNSNFEKNTRKRFLSNCYNTLDLSDTRINDQIEDVIENLRHELESLDLIKAFYFILDADSVYGDVSKTIMDYLQDEAPSSRKPSIMLLSINPDSIFGDILNFSVAKCLVDHNESSGDIWLMNMLSIKDIIHNSNFVSSINPYSLSAIALDQIIKISNTSYNSYNVPFDIFNDYVNHPFRNIASLIYKNEIDKFKTQISDNSIECVCRDYFIDFCQTGFHNLNSLNKHSILSFTSGKKDVLKSKQTNSTLFWKKL</sequence>
<accession>A0AAV9XYI4</accession>
<reference evidence="1 2" key="1">
    <citation type="submission" date="2023-10" db="EMBL/GenBank/DDBJ databases">
        <title>Comparative genomics analysis reveals potential genetic determinants of host preference in Cryptosporidium xiaoi.</title>
        <authorList>
            <person name="Xiao L."/>
            <person name="Li J."/>
        </authorList>
    </citation>
    <scope>NUCLEOTIDE SEQUENCE [LARGE SCALE GENOMIC DNA]</scope>
    <source>
        <strain evidence="1 2">52996</strain>
    </source>
</reference>
<comment type="caution">
    <text evidence="1">The sequence shown here is derived from an EMBL/GenBank/DDBJ whole genome shotgun (WGS) entry which is preliminary data.</text>
</comment>
<keyword evidence="2" id="KW-1185">Reference proteome</keyword>
<evidence type="ECO:0000313" key="2">
    <source>
        <dbReference type="Proteomes" id="UP001311799"/>
    </source>
</evidence>
<gene>
    <name evidence="1" type="ORF">RS030_213371</name>
</gene>
<proteinExistence type="predicted"/>
<dbReference type="EMBL" id="JAWDEY010000013">
    <property type="protein sequence ID" value="KAK6589374.1"/>
    <property type="molecule type" value="Genomic_DNA"/>
</dbReference>
<evidence type="ECO:0000313" key="1">
    <source>
        <dbReference type="EMBL" id="KAK6589374.1"/>
    </source>
</evidence>
<dbReference type="Proteomes" id="UP001311799">
    <property type="component" value="Unassembled WGS sequence"/>
</dbReference>
<dbReference type="AlphaFoldDB" id="A0AAV9XYI4"/>
<name>A0AAV9XYI4_9CRYT</name>